<dbReference type="EMBL" id="LAZR01040090">
    <property type="protein sequence ID" value="KKL15360.1"/>
    <property type="molecule type" value="Genomic_DNA"/>
</dbReference>
<accession>A0A0F9B153</accession>
<gene>
    <name evidence="1" type="ORF">LCGC14_2506380</name>
</gene>
<organism evidence="1">
    <name type="scientific">marine sediment metagenome</name>
    <dbReference type="NCBI Taxonomy" id="412755"/>
    <lineage>
        <taxon>unclassified sequences</taxon>
        <taxon>metagenomes</taxon>
        <taxon>ecological metagenomes</taxon>
    </lineage>
</organism>
<evidence type="ECO:0000313" key="1">
    <source>
        <dbReference type="EMBL" id="KKL15360.1"/>
    </source>
</evidence>
<proteinExistence type="predicted"/>
<comment type="caution">
    <text evidence="1">The sequence shown here is derived from an EMBL/GenBank/DDBJ whole genome shotgun (WGS) entry which is preliminary data.</text>
</comment>
<dbReference type="AlphaFoldDB" id="A0A0F9B153"/>
<sequence length="183" mass="20700">MNIKDDKGNFIAGAPNDVKKRELKLTKEQKVDYVNTWFLQPKENRSPKTVRALAVMLEVTTPTVYSWVTIKVKEGEHDAVEYLEHLRVLAMKSNPNPRFSELYAKMAGFMEREISDEYTITADDHFRIRRESQERLREVLGGADGDRGVFDGVEGVPVLSAEVCVDNQSEHGTEDKVDAVGIS</sequence>
<reference evidence="1" key="1">
    <citation type="journal article" date="2015" name="Nature">
        <title>Complex archaea that bridge the gap between prokaryotes and eukaryotes.</title>
        <authorList>
            <person name="Spang A."/>
            <person name="Saw J.H."/>
            <person name="Jorgensen S.L."/>
            <person name="Zaremba-Niedzwiedzka K."/>
            <person name="Martijn J."/>
            <person name="Lind A.E."/>
            <person name="van Eijk R."/>
            <person name="Schleper C."/>
            <person name="Guy L."/>
            <person name="Ettema T.J."/>
        </authorList>
    </citation>
    <scope>NUCLEOTIDE SEQUENCE</scope>
</reference>
<protein>
    <submittedName>
        <fullName evidence="1">Uncharacterized protein</fullName>
    </submittedName>
</protein>
<name>A0A0F9B153_9ZZZZ</name>